<dbReference type="RefSeq" id="WP_188647090.1">
    <property type="nucleotide sequence ID" value="NZ_BMHQ01000004.1"/>
</dbReference>
<evidence type="ECO:0000313" key="3">
    <source>
        <dbReference type="EMBL" id="GGE12902.1"/>
    </source>
</evidence>
<dbReference type="Pfam" id="PF02517">
    <property type="entry name" value="Rce1-like"/>
    <property type="match status" value="1"/>
</dbReference>
<evidence type="ECO:0000259" key="2">
    <source>
        <dbReference type="Pfam" id="PF02517"/>
    </source>
</evidence>
<feature type="domain" description="CAAX prenyl protease 2/Lysostaphin resistance protein A-like" evidence="2">
    <location>
        <begin position="119"/>
        <end position="209"/>
    </location>
</feature>
<dbReference type="GO" id="GO:0004175">
    <property type="term" value="F:endopeptidase activity"/>
    <property type="evidence" value="ECO:0007669"/>
    <property type="project" value="UniProtKB-ARBA"/>
</dbReference>
<gene>
    <name evidence="3" type="ORF">GCM10011571_12880</name>
</gene>
<sequence>MTHGWIILAKLMVAVVTAMVTAVIFSLLAVLWFPLDQAATPYIIAQNAAFTATALVFWRRWEKRSLREMGFSPTRIAPSAGDGSMLGLFLIGGTFLWLWLTPWLSVQEMNWSPAIWNRLGLSAVTFFCVAVGEEIFNRGYIQGLLLKRTGPVVAIAGSSFVFALLHMQNPFIAPLPLLNLLLAGILLGCARYVSGNLWYPIGLHLTWNWTQEALSLPVSGLHLSPLHPVTAAETGPDWITGGPFGLEGGLAGTLAILIGIGWILKGHRSQRT</sequence>
<dbReference type="AlphaFoldDB" id="A0A8J2YC82"/>
<feature type="transmembrane region" description="Helical" evidence="1">
    <location>
        <begin position="115"/>
        <end position="132"/>
    </location>
</feature>
<feature type="transmembrane region" description="Helical" evidence="1">
    <location>
        <begin position="144"/>
        <end position="165"/>
    </location>
</feature>
<protein>
    <recommendedName>
        <fullName evidence="2">CAAX prenyl protease 2/Lysostaphin resistance protein A-like domain-containing protein</fullName>
    </recommendedName>
</protein>
<evidence type="ECO:0000256" key="1">
    <source>
        <dbReference type="SAM" id="Phobius"/>
    </source>
</evidence>
<accession>A0A8J2YC82</accession>
<dbReference type="InterPro" id="IPR003675">
    <property type="entry name" value="Rce1/LyrA-like_dom"/>
</dbReference>
<keyword evidence="1" id="KW-0812">Transmembrane</keyword>
<dbReference type="PANTHER" id="PTHR39430">
    <property type="entry name" value="MEMBRANE-ASSOCIATED PROTEASE-RELATED"/>
    <property type="match status" value="1"/>
</dbReference>
<feature type="transmembrane region" description="Helical" evidence="1">
    <location>
        <begin position="79"/>
        <end position="100"/>
    </location>
</feature>
<dbReference type="EMBL" id="BMHQ01000004">
    <property type="protein sequence ID" value="GGE12902.1"/>
    <property type="molecule type" value="Genomic_DNA"/>
</dbReference>
<feature type="transmembrane region" description="Helical" evidence="1">
    <location>
        <begin position="12"/>
        <end position="33"/>
    </location>
</feature>
<proteinExistence type="predicted"/>
<dbReference type="PANTHER" id="PTHR39430:SF1">
    <property type="entry name" value="PROTEASE"/>
    <property type="match status" value="1"/>
</dbReference>
<reference evidence="3" key="2">
    <citation type="submission" date="2020-09" db="EMBL/GenBank/DDBJ databases">
        <authorList>
            <person name="Sun Q."/>
            <person name="Zhou Y."/>
        </authorList>
    </citation>
    <scope>NUCLEOTIDE SEQUENCE</scope>
    <source>
        <strain evidence="3">CGMCC 1.15179</strain>
    </source>
</reference>
<feature type="transmembrane region" description="Helical" evidence="1">
    <location>
        <begin position="244"/>
        <end position="264"/>
    </location>
</feature>
<evidence type="ECO:0000313" key="4">
    <source>
        <dbReference type="Proteomes" id="UP000625210"/>
    </source>
</evidence>
<feature type="transmembrane region" description="Helical" evidence="1">
    <location>
        <begin position="39"/>
        <end position="58"/>
    </location>
</feature>
<name>A0A8J2YC82_9BACL</name>
<keyword evidence="1" id="KW-1133">Transmembrane helix</keyword>
<organism evidence="3 4">
    <name type="scientific">Marinithermofilum abyssi</name>
    <dbReference type="NCBI Taxonomy" id="1571185"/>
    <lineage>
        <taxon>Bacteria</taxon>
        <taxon>Bacillati</taxon>
        <taxon>Bacillota</taxon>
        <taxon>Bacilli</taxon>
        <taxon>Bacillales</taxon>
        <taxon>Thermoactinomycetaceae</taxon>
        <taxon>Marinithermofilum</taxon>
    </lineage>
</organism>
<keyword evidence="1" id="KW-0472">Membrane</keyword>
<dbReference type="GO" id="GO:0080120">
    <property type="term" value="P:CAAX-box protein maturation"/>
    <property type="evidence" value="ECO:0007669"/>
    <property type="project" value="UniProtKB-ARBA"/>
</dbReference>
<reference evidence="3" key="1">
    <citation type="journal article" date="2014" name="Int. J. Syst. Evol. Microbiol.">
        <title>Complete genome sequence of Corynebacterium casei LMG S-19264T (=DSM 44701T), isolated from a smear-ripened cheese.</title>
        <authorList>
            <consortium name="US DOE Joint Genome Institute (JGI-PGF)"/>
            <person name="Walter F."/>
            <person name="Albersmeier A."/>
            <person name="Kalinowski J."/>
            <person name="Ruckert C."/>
        </authorList>
    </citation>
    <scope>NUCLEOTIDE SEQUENCE</scope>
    <source>
        <strain evidence="3">CGMCC 1.15179</strain>
    </source>
</reference>
<dbReference type="Proteomes" id="UP000625210">
    <property type="component" value="Unassembled WGS sequence"/>
</dbReference>
<comment type="caution">
    <text evidence="3">The sequence shown here is derived from an EMBL/GenBank/DDBJ whole genome shotgun (WGS) entry which is preliminary data.</text>
</comment>
<keyword evidence="4" id="KW-1185">Reference proteome</keyword>